<dbReference type="AlphaFoldDB" id="A0A3B0UIL3"/>
<protein>
    <recommendedName>
        <fullName evidence="2">FecR protein domain-containing protein</fullName>
    </recommendedName>
</protein>
<gene>
    <name evidence="1" type="ORF">MNBD_CHLOROFLEXI01-5168</name>
</gene>
<evidence type="ECO:0000313" key="1">
    <source>
        <dbReference type="EMBL" id="VAW30941.1"/>
    </source>
</evidence>
<evidence type="ECO:0008006" key="2">
    <source>
        <dbReference type="Google" id="ProtNLM"/>
    </source>
</evidence>
<reference evidence="1" key="1">
    <citation type="submission" date="2018-06" db="EMBL/GenBank/DDBJ databases">
        <authorList>
            <person name="Zhirakovskaya E."/>
        </authorList>
    </citation>
    <scope>NUCLEOTIDE SEQUENCE</scope>
</reference>
<organism evidence="1">
    <name type="scientific">hydrothermal vent metagenome</name>
    <dbReference type="NCBI Taxonomy" id="652676"/>
    <lineage>
        <taxon>unclassified sequences</taxon>
        <taxon>metagenomes</taxon>
        <taxon>ecological metagenomes</taxon>
    </lineage>
</organism>
<name>A0A3B0UIL3_9ZZZZ</name>
<feature type="non-terminal residue" evidence="1">
    <location>
        <position position="1"/>
    </location>
</feature>
<proteinExistence type="predicted"/>
<dbReference type="EMBL" id="UOEU01000115">
    <property type="protein sequence ID" value="VAW30941.1"/>
    <property type="molecule type" value="Genomic_DNA"/>
</dbReference>
<sequence length="259" mass="28231">LTAVLLVFFAWFGLTQVNQDQGVVAINPTSVPTATEIVETVSIPTIEIPEQTPIPDTILVLQEASSAIWQSGDEVERIPEDGRIPFQPPLLIQSNNEPVRLLLPNLVTIILDTNSWIWIEAAPVGEGLTELKLERGRLLIESRGLPVRIYHESGYQAALVSGSIGVVYDEGQDRWEVDCLEGMCQFGQSEDAEQIALEAGKFLVLTVDEGMTTPSATRYATYSNLASTIPTPSATPTFTPTSTATATNTAWTVLNYLRS</sequence>
<accession>A0A3B0UIL3</accession>